<reference evidence="1" key="1">
    <citation type="submission" date="2019-08" db="EMBL/GenBank/DDBJ databases">
        <authorList>
            <person name="Liu F."/>
        </authorList>
    </citation>
    <scope>NUCLEOTIDE SEQUENCE [LARGE SCALE GENOMIC DNA]</scope>
    <source>
        <strain evidence="1">PA1801</strain>
        <tissue evidence="1">Leaf</tissue>
    </source>
</reference>
<dbReference type="EMBL" id="SMMG02000007">
    <property type="protein sequence ID" value="KAA3465839.1"/>
    <property type="molecule type" value="Genomic_DNA"/>
</dbReference>
<gene>
    <name evidence="1" type="ORF">EPI10_000976</name>
</gene>
<dbReference type="InterPro" id="IPR052160">
    <property type="entry name" value="Gypsy_RT_Integrase-like"/>
</dbReference>
<dbReference type="SUPFAM" id="SSF53098">
    <property type="entry name" value="Ribonuclease H-like"/>
    <property type="match status" value="1"/>
</dbReference>
<accession>A0A5B6V9N1</accession>
<comment type="caution">
    <text evidence="1">The sequence shown here is derived from an EMBL/GenBank/DDBJ whole genome shotgun (WGS) entry which is preliminary data.</text>
</comment>
<evidence type="ECO:0000313" key="2">
    <source>
        <dbReference type="Proteomes" id="UP000325315"/>
    </source>
</evidence>
<dbReference type="GO" id="GO:0003676">
    <property type="term" value="F:nucleic acid binding"/>
    <property type="evidence" value="ECO:0007669"/>
    <property type="project" value="InterPro"/>
</dbReference>
<name>A0A5B6V9N1_9ROSI</name>
<proteinExistence type="predicted"/>
<organism evidence="1 2">
    <name type="scientific">Gossypium australe</name>
    <dbReference type="NCBI Taxonomy" id="47621"/>
    <lineage>
        <taxon>Eukaryota</taxon>
        <taxon>Viridiplantae</taxon>
        <taxon>Streptophyta</taxon>
        <taxon>Embryophyta</taxon>
        <taxon>Tracheophyta</taxon>
        <taxon>Spermatophyta</taxon>
        <taxon>Magnoliopsida</taxon>
        <taxon>eudicotyledons</taxon>
        <taxon>Gunneridae</taxon>
        <taxon>Pentapetalae</taxon>
        <taxon>rosids</taxon>
        <taxon>malvids</taxon>
        <taxon>Malvales</taxon>
        <taxon>Malvaceae</taxon>
        <taxon>Malvoideae</taxon>
        <taxon>Gossypium</taxon>
    </lineage>
</organism>
<dbReference type="AlphaFoldDB" id="A0A5B6V9N1"/>
<dbReference type="PANTHER" id="PTHR47266">
    <property type="entry name" value="ENDONUCLEASE-RELATED"/>
    <property type="match status" value="1"/>
</dbReference>
<evidence type="ECO:0000313" key="1">
    <source>
        <dbReference type="EMBL" id="KAA3465839.1"/>
    </source>
</evidence>
<protein>
    <submittedName>
        <fullName evidence="1">Retrovirus-related Pol polyprotein from transposon 17.6</fullName>
    </submittedName>
</protein>
<dbReference type="Proteomes" id="UP000325315">
    <property type="component" value="Unassembled WGS sequence"/>
</dbReference>
<keyword evidence="2" id="KW-1185">Reference proteome</keyword>
<sequence>MPLHTILEVELFDVWGVDFIGPFPPSWGNAYILLDVDYVSKFGIPRALISDEGSHFDCKLVVNALNRYKVKHKIDTTCHPQTNG</sequence>
<dbReference type="OrthoDB" id="1713704at2759"/>
<dbReference type="InterPro" id="IPR012337">
    <property type="entry name" value="RNaseH-like_sf"/>
</dbReference>
<dbReference type="InterPro" id="IPR036397">
    <property type="entry name" value="RNaseH_sf"/>
</dbReference>
<dbReference type="Gene3D" id="3.30.420.10">
    <property type="entry name" value="Ribonuclease H-like superfamily/Ribonuclease H"/>
    <property type="match status" value="1"/>
</dbReference>